<name>A0ABN3QBR7_9ACTN</name>
<accession>A0ABN3QBR7</accession>
<protein>
    <submittedName>
        <fullName evidence="1">Uncharacterized protein</fullName>
    </submittedName>
</protein>
<organism evidence="1 2">
    <name type="scientific">Streptomyces axinellae</name>
    <dbReference type="NCBI Taxonomy" id="552788"/>
    <lineage>
        <taxon>Bacteria</taxon>
        <taxon>Bacillati</taxon>
        <taxon>Actinomycetota</taxon>
        <taxon>Actinomycetes</taxon>
        <taxon>Kitasatosporales</taxon>
        <taxon>Streptomycetaceae</taxon>
        <taxon>Streptomyces</taxon>
    </lineage>
</organism>
<gene>
    <name evidence="1" type="ORF">GCM10009863_40320</name>
</gene>
<comment type="caution">
    <text evidence="1">The sequence shown here is derived from an EMBL/GenBank/DDBJ whole genome shotgun (WGS) entry which is preliminary data.</text>
</comment>
<evidence type="ECO:0000313" key="2">
    <source>
        <dbReference type="Proteomes" id="UP001501447"/>
    </source>
</evidence>
<reference evidence="1 2" key="1">
    <citation type="journal article" date="2019" name="Int. J. Syst. Evol. Microbiol.">
        <title>The Global Catalogue of Microorganisms (GCM) 10K type strain sequencing project: providing services to taxonomists for standard genome sequencing and annotation.</title>
        <authorList>
            <consortium name="The Broad Institute Genomics Platform"/>
            <consortium name="The Broad Institute Genome Sequencing Center for Infectious Disease"/>
            <person name="Wu L."/>
            <person name="Ma J."/>
        </authorList>
    </citation>
    <scope>NUCLEOTIDE SEQUENCE [LARGE SCALE GENOMIC DNA]</scope>
    <source>
        <strain evidence="1 2">JCM 16373</strain>
    </source>
</reference>
<evidence type="ECO:0000313" key="1">
    <source>
        <dbReference type="EMBL" id="GAA2622145.1"/>
    </source>
</evidence>
<proteinExistence type="predicted"/>
<keyword evidence="2" id="KW-1185">Reference proteome</keyword>
<sequence>MAEGVRGGGEPALVAKVIAAAATDAKPTLRYAASAMARRAGMLHRFAPAQVFDKQIRELDELAG</sequence>
<dbReference type="EMBL" id="BAAARJ010000012">
    <property type="protein sequence ID" value="GAA2622145.1"/>
    <property type="molecule type" value="Genomic_DNA"/>
</dbReference>
<dbReference type="Proteomes" id="UP001501447">
    <property type="component" value="Unassembled WGS sequence"/>
</dbReference>